<dbReference type="PANTHER" id="PTHR44157:SF3">
    <property type="entry name" value="DNAJ (HSP40) HOMOLOG, SUBFAMILY C, MEMBER 11B"/>
    <property type="match status" value="1"/>
</dbReference>
<dbReference type="InterPro" id="IPR024586">
    <property type="entry name" value="DnaJ-like_C11_C"/>
</dbReference>
<protein>
    <submittedName>
        <fullName evidence="3">DnaJ (Hsp40), subfamily C, member 11</fullName>
    </submittedName>
</protein>
<dbReference type="InterPro" id="IPR052243">
    <property type="entry name" value="Mito_inner_membrane_organizer"/>
</dbReference>
<sequence length="68" mass="7568">AGLPGFYDPCVGEEKSLKLLYQFRGVMHQVISADSESLRIPKQCKYAATFTCDSWSCLLITILLKPAD</sequence>
<dbReference type="EMBL" id="JAHRIO010030781">
    <property type="protein sequence ID" value="MEQ2168252.1"/>
    <property type="molecule type" value="Genomic_DNA"/>
</dbReference>
<accession>A0ABV0NDC0</accession>
<reference evidence="3 4" key="1">
    <citation type="submission" date="2021-06" db="EMBL/GenBank/DDBJ databases">
        <authorList>
            <person name="Palmer J.M."/>
        </authorList>
    </citation>
    <scope>NUCLEOTIDE SEQUENCE [LARGE SCALE GENOMIC DNA]</scope>
    <source>
        <strain evidence="3 4">GA_2019</strain>
        <tissue evidence="3">Muscle</tissue>
    </source>
</reference>
<organism evidence="3 4">
    <name type="scientific">Goodea atripinnis</name>
    <dbReference type="NCBI Taxonomy" id="208336"/>
    <lineage>
        <taxon>Eukaryota</taxon>
        <taxon>Metazoa</taxon>
        <taxon>Chordata</taxon>
        <taxon>Craniata</taxon>
        <taxon>Vertebrata</taxon>
        <taxon>Euteleostomi</taxon>
        <taxon>Actinopterygii</taxon>
        <taxon>Neopterygii</taxon>
        <taxon>Teleostei</taxon>
        <taxon>Neoteleostei</taxon>
        <taxon>Acanthomorphata</taxon>
        <taxon>Ovalentaria</taxon>
        <taxon>Atherinomorphae</taxon>
        <taxon>Cyprinodontiformes</taxon>
        <taxon>Goodeidae</taxon>
        <taxon>Goodea</taxon>
    </lineage>
</organism>
<gene>
    <name evidence="3" type="primary">DNAJC11</name>
    <name evidence="3" type="ORF">GOODEAATRI_012429</name>
</gene>
<feature type="non-terminal residue" evidence="3">
    <location>
        <position position="1"/>
    </location>
</feature>
<evidence type="ECO:0000259" key="2">
    <source>
        <dbReference type="Pfam" id="PF11875"/>
    </source>
</evidence>
<evidence type="ECO:0000256" key="1">
    <source>
        <dbReference type="ARBA" id="ARBA00023186"/>
    </source>
</evidence>
<keyword evidence="4" id="KW-1185">Reference proteome</keyword>
<name>A0ABV0NDC0_9TELE</name>
<keyword evidence="1" id="KW-0143">Chaperone</keyword>
<evidence type="ECO:0000313" key="3">
    <source>
        <dbReference type="EMBL" id="MEQ2168252.1"/>
    </source>
</evidence>
<feature type="domain" description="DnaJ-like protein C11 C-terminal" evidence="2">
    <location>
        <begin position="2"/>
        <end position="41"/>
    </location>
</feature>
<dbReference type="Proteomes" id="UP001476798">
    <property type="component" value="Unassembled WGS sequence"/>
</dbReference>
<dbReference type="PANTHER" id="PTHR44157">
    <property type="entry name" value="DNAJ HOMOLOG SUBFAMILY C MEMBER 11"/>
    <property type="match status" value="1"/>
</dbReference>
<evidence type="ECO:0000313" key="4">
    <source>
        <dbReference type="Proteomes" id="UP001476798"/>
    </source>
</evidence>
<comment type="caution">
    <text evidence="3">The sequence shown here is derived from an EMBL/GenBank/DDBJ whole genome shotgun (WGS) entry which is preliminary data.</text>
</comment>
<dbReference type="Pfam" id="PF11875">
    <property type="entry name" value="DnaJ-like_C11_C"/>
    <property type="match status" value="1"/>
</dbReference>
<proteinExistence type="predicted"/>